<dbReference type="PANTHER" id="PTHR43792">
    <property type="entry name" value="GNAT FAMILY, PUTATIVE (AFU_ORTHOLOGUE AFUA_3G00765)-RELATED-RELATED"/>
    <property type="match status" value="1"/>
</dbReference>
<dbReference type="Proteomes" id="UP000219193">
    <property type="component" value="Unassembled WGS sequence"/>
</dbReference>
<name>A0A285X2K1_9FLAO</name>
<protein>
    <submittedName>
        <fullName evidence="2">Ribosomal-protein-alanine N-acetyltransferase</fullName>
    </submittedName>
</protein>
<feature type="domain" description="N-acetyltransferase" evidence="1">
    <location>
        <begin position="36"/>
        <end position="174"/>
    </location>
</feature>
<dbReference type="Pfam" id="PF13302">
    <property type="entry name" value="Acetyltransf_3"/>
    <property type="match status" value="1"/>
</dbReference>
<dbReference type="PROSITE" id="PS51186">
    <property type="entry name" value="GNAT"/>
    <property type="match status" value="1"/>
</dbReference>
<dbReference type="GO" id="GO:0016747">
    <property type="term" value="F:acyltransferase activity, transferring groups other than amino-acyl groups"/>
    <property type="evidence" value="ECO:0007669"/>
    <property type="project" value="InterPro"/>
</dbReference>
<evidence type="ECO:0000259" key="1">
    <source>
        <dbReference type="PROSITE" id="PS51186"/>
    </source>
</evidence>
<dbReference type="SUPFAM" id="SSF55729">
    <property type="entry name" value="Acyl-CoA N-acyltransferases (Nat)"/>
    <property type="match status" value="1"/>
</dbReference>
<accession>A0A285X2K1</accession>
<dbReference type="PANTHER" id="PTHR43792:SF1">
    <property type="entry name" value="N-ACETYLTRANSFERASE DOMAIN-CONTAINING PROTEIN"/>
    <property type="match status" value="1"/>
</dbReference>
<dbReference type="OrthoDB" id="9811523at2"/>
<sequence length="188" mass="22071">MINEKYFENFPKLQTERLFLRKQELKDAANLQLLRSNEQVMTYMDSDPHPDVQTSEAFIAKNLKSYQQKKGFFWVIIAAQTGNYLGDIILRKIDRSNARAEIGYTLLPEFWGRGYMKEAMRAVISFGFKDLGLHSIEANINPANISSRELLLKTGFVKEAYFRENYYYNGRFLDTEIYSLLEKNFNFN</sequence>
<dbReference type="InterPro" id="IPR051531">
    <property type="entry name" value="N-acetyltransferase"/>
</dbReference>
<gene>
    <name evidence="2" type="ORF">SAMN06296241_1074</name>
</gene>
<dbReference type="CDD" id="cd04301">
    <property type="entry name" value="NAT_SF"/>
    <property type="match status" value="1"/>
</dbReference>
<proteinExistence type="predicted"/>
<evidence type="ECO:0000313" key="2">
    <source>
        <dbReference type="EMBL" id="SOC79545.1"/>
    </source>
</evidence>
<dbReference type="InterPro" id="IPR000182">
    <property type="entry name" value="GNAT_dom"/>
</dbReference>
<dbReference type="EMBL" id="OCMF01000001">
    <property type="protein sequence ID" value="SOC79545.1"/>
    <property type="molecule type" value="Genomic_DNA"/>
</dbReference>
<dbReference type="Gene3D" id="3.40.630.30">
    <property type="match status" value="1"/>
</dbReference>
<dbReference type="InterPro" id="IPR016181">
    <property type="entry name" value="Acyl_CoA_acyltransferase"/>
</dbReference>
<organism evidence="2 3">
    <name type="scientific">Salinimicrobium sediminis</name>
    <dbReference type="NCBI Taxonomy" id="1343891"/>
    <lineage>
        <taxon>Bacteria</taxon>
        <taxon>Pseudomonadati</taxon>
        <taxon>Bacteroidota</taxon>
        <taxon>Flavobacteriia</taxon>
        <taxon>Flavobacteriales</taxon>
        <taxon>Flavobacteriaceae</taxon>
        <taxon>Salinimicrobium</taxon>
    </lineage>
</organism>
<keyword evidence="3" id="KW-1185">Reference proteome</keyword>
<reference evidence="3" key="1">
    <citation type="submission" date="2017-09" db="EMBL/GenBank/DDBJ databases">
        <authorList>
            <person name="Varghese N."/>
            <person name="Submissions S."/>
        </authorList>
    </citation>
    <scope>NUCLEOTIDE SEQUENCE [LARGE SCALE GENOMIC DNA]</scope>
    <source>
        <strain evidence="3">CGMCC 1.12641</strain>
    </source>
</reference>
<evidence type="ECO:0000313" key="3">
    <source>
        <dbReference type="Proteomes" id="UP000219193"/>
    </source>
</evidence>
<dbReference type="AlphaFoldDB" id="A0A285X2K1"/>
<keyword evidence="2" id="KW-0808">Transferase</keyword>
<dbReference type="RefSeq" id="WP_097055270.1">
    <property type="nucleotide sequence ID" value="NZ_OCMF01000001.1"/>
</dbReference>